<dbReference type="PANTHER" id="PTHR40765:SF2">
    <property type="entry name" value="ESX-2 SECRETION SYSTEM ATPASE ECCB2"/>
    <property type="match status" value="1"/>
</dbReference>
<accession>A0A2A2ELA7</accession>
<dbReference type="NCBIfam" id="TIGR03919">
    <property type="entry name" value="T7SS_EccB"/>
    <property type="match status" value="1"/>
</dbReference>
<keyword evidence="2" id="KW-0472">Membrane</keyword>
<name>A0A2A2ELA7_9BIFI</name>
<organism evidence="3 4">
    <name type="scientific">Bifidobacterium italicum</name>
    <dbReference type="NCBI Taxonomy" id="1960968"/>
    <lineage>
        <taxon>Bacteria</taxon>
        <taxon>Bacillati</taxon>
        <taxon>Actinomycetota</taxon>
        <taxon>Actinomycetes</taxon>
        <taxon>Bifidobacteriales</taxon>
        <taxon>Bifidobacteriaceae</taxon>
        <taxon>Bifidobacterium</taxon>
    </lineage>
</organism>
<evidence type="ECO:0000256" key="1">
    <source>
        <dbReference type="SAM" id="MobiDB-lite"/>
    </source>
</evidence>
<dbReference type="AlphaFoldDB" id="A0A2A2ELA7"/>
<comment type="caution">
    <text evidence="3">The sequence shown here is derived from an EMBL/GenBank/DDBJ whole genome shotgun (WGS) entry which is preliminary data.</text>
</comment>
<feature type="transmembrane region" description="Helical" evidence="2">
    <location>
        <begin position="41"/>
        <end position="61"/>
    </location>
</feature>
<keyword evidence="3" id="KW-0645">Protease</keyword>
<dbReference type="GO" id="GO:0006508">
    <property type="term" value="P:proteolysis"/>
    <property type="evidence" value="ECO:0007669"/>
    <property type="project" value="UniProtKB-KW"/>
</dbReference>
<keyword evidence="3" id="KW-0378">Hydrolase</keyword>
<dbReference type="Pfam" id="PF05108">
    <property type="entry name" value="T7SS_ESX1_EccB"/>
    <property type="match status" value="1"/>
</dbReference>
<keyword evidence="2" id="KW-0812">Transmembrane</keyword>
<feature type="compositionally biased region" description="Basic and acidic residues" evidence="1">
    <location>
        <begin position="456"/>
        <end position="475"/>
    </location>
</feature>
<keyword evidence="4" id="KW-1185">Reference proteome</keyword>
<dbReference type="RefSeq" id="WP_095612985.1">
    <property type="nucleotide sequence ID" value="NZ_MVOG01000007.1"/>
</dbReference>
<keyword evidence="2" id="KW-1133">Transmembrane helix</keyword>
<dbReference type="InterPro" id="IPR007795">
    <property type="entry name" value="T7SS_EccB"/>
</dbReference>
<evidence type="ECO:0000256" key="2">
    <source>
        <dbReference type="SAM" id="Phobius"/>
    </source>
</evidence>
<dbReference type="OrthoDB" id="3847604at2"/>
<protein>
    <submittedName>
        <fullName evidence="3">Serine protease</fullName>
    </submittedName>
</protein>
<dbReference type="Proteomes" id="UP000217986">
    <property type="component" value="Unassembled WGS sequence"/>
</dbReference>
<sequence>MADKKDLAEAQRYSRRRLVTAFTSGIPSDVELTPKKNQTPVIVGIGLTIIAVLVGVFYGYMKPALPDNWQNSKLIVAKNSAARYVSVNGRLHPVINAISARLMIPSSDFAVITVDDEQLEGIPIDSTLGILGAPDSLPARSGLVNGTATSCTYEHRLYNTISDDSPKRSENKEAVVAHVDGTDYLISNTKRYRLPANVNQRDGFLRAYGIPQTAQIDASIQWLNLFEAGAAMQPITIGSSEGAPTGDIRPGAIVMQQDAPLEARYVVMEDGSISHLDDVAYALYAIGKSDEQLEPIMLSASEFQKLTNAKQPPLPEDWPHTELMMTDDSSAMCAALPLQPDGDGTTAQFYTDDDIAQQARTDTDVQDDEANITTTIRGGTGVLMRASIGGNGTAGTIYAIDATGTAYPLPGAQEETLKRLGYTNEDVHNVPRGWVDIFPTGVELTPQAAASAPGAKKPEVETVKEHDASEQAERQ</sequence>
<gene>
    <name evidence="3" type="ORF">B1400_0599</name>
</gene>
<dbReference type="Gene3D" id="3.30.2390.20">
    <property type="entry name" value="Type VII secretion system EccB, repeat 1 domain"/>
    <property type="match status" value="1"/>
</dbReference>
<dbReference type="PANTHER" id="PTHR40765">
    <property type="entry name" value="ESX-2 SECRETION SYSTEM ATPASE ECCB2"/>
    <property type="match status" value="1"/>
</dbReference>
<evidence type="ECO:0000313" key="3">
    <source>
        <dbReference type="EMBL" id="PAU69720.1"/>
    </source>
</evidence>
<feature type="region of interest" description="Disordered" evidence="1">
    <location>
        <begin position="446"/>
        <end position="475"/>
    </location>
</feature>
<dbReference type="InterPro" id="IPR044857">
    <property type="entry name" value="T7SS_EccB_R1"/>
</dbReference>
<dbReference type="GO" id="GO:0008233">
    <property type="term" value="F:peptidase activity"/>
    <property type="evidence" value="ECO:0007669"/>
    <property type="project" value="UniProtKB-KW"/>
</dbReference>
<dbReference type="EMBL" id="MVOG01000007">
    <property type="protein sequence ID" value="PAU69720.1"/>
    <property type="molecule type" value="Genomic_DNA"/>
</dbReference>
<reference evidence="3 4" key="1">
    <citation type="journal article" date="2017" name="ISME J.">
        <title>Unveiling bifidobacterial biogeography across the mammalian branch of the tree of life.</title>
        <authorList>
            <person name="Milani C."/>
            <person name="Mangifesta M."/>
            <person name="Mancabelli L."/>
            <person name="Lugli G.A."/>
            <person name="James K."/>
            <person name="Duranti S."/>
            <person name="Turroni F."/>
            <person name="Ferrario C."/>
            <person name="Ossiprandi M.C."/>
            <person name="van Sinderen D."/>
            <person name="Ventura M."/>
        </authorList>
    </citation>
    <scope>NUCLEOTIDE SEQUENCE [LARGE SCALE GENOMIC DNA]</scope>
    <source>
        <strain evidence="3 4">70</strain>
    </source>
</reference>
<proteinExistence type="predicted"/>
<evidence type="ECO:0000313" key="4">
    <source>
        <dbReference type="Proteomes" id="UP000217986"/>
    </source>
</evidence>
<dbReference type="GO" id="GO:0005576">
    <property type="term" value="C:extracellular region"/>
    <property type="evidence" value="ECO:0007669"/>
    <property type="project" value="TreeGrafter"/>
</dbReference>